<evidence type="ECO:0000256" key="1">
    <source>
        <dbReference type="SAM" id="MobiDB-lite"/>
    </source>
</evidence>
<proteinExistence type="predicted"/>
<gene>
    <name evidence="3" type="ORF">PC117_g12519</name>
</gene>
<comment type="caution">
    <text evidence="3">The sequence shown here is derived from an EMBL/GenBank/DDBJ whole genome shotgun (WGS) entry which is preliminary data.</text>
</comment>
<name>A0A8T1D715_9STRA</name>
<dbReference type="VEuPathDB" id="FungiDB:PC110_g17837"/>
<reference evidence="3" key="1">
    <citation type="submission" date="2018-10" db="EMBL/GenBank/DDBJ databases">
        <title>Effector identification in a new, highly contiguous assembly of the strawberry crown rot pathogen Phytophthora cactorum.</title>
        <authorList>
            <person name="Armitage A.D."/>
            <person name="Nellist C.F."/>
            <person name="Bates H."/>
            <person name="Vickerstaff R.J."/>
            <person name="Harrison R.J."/>
        </authorList>
    </citation>
    <scope>NUCLEOTIDE SEQUENCE</scope>
    <source>
        <strain evidence="3">4040</strain>
    </source>
</reference>
<feature type="compositionally biased region" description="Basic and acidic residues" evidence="1">
    <location>
        <begin position="31"/>
        <end position="41"/>
    </location>
</feature>
<feature type="compositionally biased region" description="Low complexity" evidence="1">
    <location>
        <begin position="16"/>
        <end position="26"/>
    </location>
</feature>
<feature type="compositionally biased region" description="Basic residues" evidence="1">
    <location>
        <begin position="42"/>
        <end position="73"/>
    </location>
</feature>
<dbReference type="Proteomes" id="UP000736787">
    <property type="component" value="Unassembled WGS sequence"/>
</dbReference>
<feature type="domain" description="FAR1" evidence="2">
    <location>
        <begin position="188"/>
        <end position="250"/>
    </location>
</feature>
<dbReference type="EMBL" id="RCMK01000346">
    <property type="protein sequence ID" value="KAG2934904.1"/>
    <property type="molecule type" value="Genomic_DNA"/>
</dbReference>
<dbReference type="AlphaFoldDB" id="A0A8T1D715"/>
<dbReference type="InterPro" id="IPR004330">
    <property type="entry name" value="FAR1_DNA_bnd_dom"/>
</dbReference>
<organism evidence="3 4">
    <name type="scientific">Phytophthora cactorum</name>
    <dbReference type="NCBI Taxonomy" id="29920"/>
    <lineage>
        <taxon>Eukaryota</taxon>
        <taxon>Sar</taxon>
        <taxon>Stramenopiles</taxon>
        <taxon>Oomycota</taxon>
        <taxon>Peronosporomycetes</taxon>
        <taxon>Peronosporales</taxon>
        <taxon>Peronosporaceae</taxon>
        <taxon>Phytophthora</taxon>
    </lineage>
</organism>
<evidence type="ECO:0000313" key="4">
    <source>
        <dbReference type="Proteomes" id="UP000736787"/>
    </source>
</evidence>
<dbReference type="Pfam" id="PF03101">
    <property type="entry name" value="FAR1"/>
    <property type="match status" value="1"/>
</dbReference>
<feature type="compositionally biased region" description="Low complexity" evidence="1">
    <location>
        <begin position="74"/>
        <end position="88"/>
    </location>
</feature>
<sequence>MSDKSDGGTASGVWVPSSPSSSSSDSSDSEPYTKRPESGREGKRKRVPHKTRSPRGGRRAHAKQPKHRSRGRSSHSSAHSNGSSPAASELPESGTEAPESGSTSSMGVSDADAGNDGRGVVALDGVSEDVQQANIPGACHTNRTVSQSETVHGAKSTYSVRTNTPAHKLNQRINENMSAYTLIPEVVQLYNKTYACTHHGDPRQIRGQGRRPHQNSRKIGCKAQINACAQETGNWEVRKTKQVTDHNHVVSSEAYQEMDVLGNYYWSTTLCGRTQAEGPCIYLAVQAIIQRWKHQTAIVTLPSDILRFPVFVSEWIKANSVWEQLKTAASSMDLETEKLFFFGVMNYDFIHWCDVSANLSNGIRPSADWR</sequence>
<feature type="region of interest" description="Disordered" evidence="1">
    <location>
        <begin position="135"/>
        <end position="166"/>
    </location>
</feature>
<protein>
    <recommendedName>
        <fullName evidence="2">FAR1 domain-containing protein</fullName>
    </recommendedName>
</protein>
<feature type="region of interest" description="Disordered" evidence="1">
    <location>
        <begin position="1"/>
        <end position="120"/>
    </location>
</feature>
<evidence type="ECO:0000313" key="3">
    <source>
        <dbReference type="EMBL" id="KAG2934904.1"/>
    </source>
</evidence>
<evidence type="ECO:0000259" key="2">
    <source>
        <dbReference type="Pfam" id="PF03101"/>
    </source>
</evidence>
<feature type="compositionally biased region" description="Polar residues" evidence="1">
    <location>
        <begin position="141"/>
        <end position="166"/>
    </location>
</feature>
<accession>A0A8T1D715</accession>